<dbReference type="AlphaFoldDB" id="A0AAX1Z470"/>
<reference evidence="2" key="1">
    <citation type="submission" date="2018-01" db="EMBL/GenBank/DDBJ databases">
        <authorList>
            <person name="Kovanen S."/>
            <person name="Nieminen T."/>
            <person name="Pohja-Mykra M."/>
            <person name="Raunio-Saarnisto M."/>
            <person name="Sauvala M."/>
            <person name="Fredriksson-Ahomaa M."/>
            <person name="Hanninen M.-L."/>
            <person name="Kivisto R."/>
        </authorList>
    </citation>
    <scope>NUCLEOTIDE SEQUENCE</scope>
    <source>
        <strain evidence="2">SO-26</strain>
    </source>
</reference>
<comment type="caution">
    <text evidence="2">The sequence shown here is derived from an EMBL/GenBank/DDBJ whole genome shotgun (WGS) entry which is preliminary data.</text>
</comment>
<dbReference type="SUPFAM" id="SSF160719">
    <property type="entry name" value="gpW/gp25-like"/>
    <property type="match status" value="1"/>
</dbReference>
<sequence>MEIEVRRLSVAIVVTQPGLRELKYSDFPYTDMEIPFNKMCIMQSIETIFSILKGELLNYPEFGTNLRNYLFTQSIANSKAILMDITSVLNEFEPRVTVMNTSDVVLIDRGYEVILNLQVKETLETFSVTKALDLIQG</sequence>
<dbReference type="Gene3D" id="3.10.450.40">
    <property type="match status" value="1"/>
</dbReference>
<organism evidence="2 3">
    <name type="scientific">Campylobacter jejuni</name>
    <dbReference type="NCBI Taxonomy" id="197"/>
    <lineage>
        <taxon>Bacteria</taxon>
        <taxon>Pseudomonadati</taxon>
        <taxon>Campylobacterota</taxon>
        <taxon>Epsilonproteobacteria</taxon>
        <taxon>Campylobacterales</taxon>
        <taxon>Campylobacteraceae</taxon>
        <taxon>Campylobacter</taxon>
    </lineage>
</organism>
<proteinExistence type="predicted"/>
<dbReference type="EMBL" id="PQZD01000003">
    <property type="protein sequence ID" value="RTI48499.1"/>
    <property type="molecule type" value="Genomic_DNA"/>
</dbReference>
<feature type="domain" description="IraD/Gp25-like" evidence="1">
    <location>
        <begin position="41"/>
        <end position="100"/>
    </location>
</feature>
<evidence type="ECO:0000313" key="3">
    <source>
        <dbReference type="Proteomes" id="UP000287197"/>
    </source>
</evidence>
<dbReference type="Proteomes" id="UP000287197">
    <property type="component" value="Unassembled WGS sequence"/>
</dbReference>
<dbReference type="Pfam" id="PF04965">
    <property type="entry name" value="GPW_gp25"/>
    <property type="match status" value="1"/>
</dbReference>
<protein>
    <recommendedName>
        <fullName evidence="1">IraD/Gp25-like domain-containing protein</fullName>
    </recommendedName>
</protein>
<accession>A0AAX1Z470</accession>
<reference evidence="2" key="2">
    <citation type="journal article" date="2019" name="Appl. Environ. Microbiol.">
        <title>Population genetics and characterization of Campylobacter jejuni isolates in western jackdaws and game birds in Finland.</title>
        <authorList>
            <person name="Kovanen S."/>
            <person name="Rossi M."/>
            <person name="Pohja-Mykra M."/>
            <person name="Nieminen T."/>
            <person name="Raunio-Saarnisto M."/>
            <person name="Sauvala M."/>
            <person name="Fredriksson-Ahomaa M."/>
            <person name="Hanninen M.L."/>
            <person name="Kivisto R."/>
        </authorList>
    </citation>
    <scope>NUCLEOTIDE SEQUENCE</scope>
    <source>
        <strain evidence="2">SO-26</strain>
    </source>
</reference>
<evidence type="ECO:0000259" key="1">
    <source>
        <dbReference type="Pfam" id="PF04965"/>
    </source>
</evidence>
<dbReference type="InterPro" id="IPR007048">
    <property type="entry name" value="IraD/Gp25-like"/>
</dbReference>
<gene>
    <name evidence="2" type="ORF">C3I27_03535</name>
</gene>
<evidence type="ECO:0000313" key="2">
    <source>
        <dbReference type="EMBL" id="RTI48499.1"/>
    </source>
</evidence>
<name>A0AAX1Z470_CAMJU</name>